<evidence type="ECO:0000256" key="2">
    <source>
        <dbReference type="ARBA" id="ARBA00035010"/>
    </source>
</evidence>
<gene>
    <name evidence="5" type="ORF">DKT77_12320</name>
</gene>
<evidence type="ECO:0000313" key="5">
    <source>
        <dbReference type="EMBL" id="PWR02329.1"/>
    </source>
</evidence>
<evidence type="ECO:0000313" key="6">
    <source>
        <dbReference type="Proteomes" id="UP000245680"/>
    </source>
</evidence>
<protein>
    <recommendedName>
        <fullName evidence="4">Protein OrfX2/OrfX3/P47 domain-containing protein</fullName>
    </recommendedName>
</protein>
<feature type="domain" description="Protein OrfX2/OrfX3/P47" evidence="4">
    <location>
        <begin position="56"/>
        <end position="509"/>
    </location>
</feature>
<keyword evidence="3" id="KW-0812">Transmembrane</keyword>
<dbReference type="InterPro" id="IPR010567">
    <property type="entry name" value="OrfX2/OrfX3/P47"/>
</dbReference>
<comment type="caution">
    <text evidence="5">The sequence shown here is derived from an EMBL/GenBank/DDBJ whole genome shotgun (WGS) entry which is preliminary data.</text>
</comment>
<feature type="transmembrane region" description="Helical" evidence="3">
    <location>
        <begin position="443"/>
        <end position="461"/>
    </location>
</feature>
<evidence type="ECO:0000259" key="4">
    <source>
        <dbReference type="Pfam" id="PF06597"/>
    </source>
</evidence>
<keyword evidence="3" id="KW-0472">Membrane</keyword>
<keyword evidence="3" id="KW-1133">Transmembrane helix</keyword>
<dbReference type="OrthoDB" id="6780533at2"/>
<proteinExistence type="inferred from homology"/>
<keyword evidence="6" id="KW-1185">Reference proteome</keyword>
<dbReference type="AlphaFoldDB" id="A0A2V2LIZ1"/>
<dbReference type="EMBL" id="QGKU01000038">
    <property type="protein sequence ID" value="PWR02329.1"/>
    <property type="molecule type" value="Genomic_DNA"/>
</dbReference>
<sequence>MCSRRCRHPWSGPVRARCACARSPSTTACTWAGNWPEHSLGRGWEGHALEITANSLGWDTVFSLRLSEANRQIDIAGSTPEGFSMPLPDNETYTLTIGFGRWALSERSSGTRAHLTMPLDVWTIAKADDGTVIFDGAGSSVDTALDMEFVAADRLAAPDEDFERYHLRLASPQGRNYRPAQVQLTLGEGVKDHPDVNGGLRRALETWLNTHLDVFDHIFAELDITTKLARGDFAWMQPTDMAYAFSEAEKGHEADAILAVLCMTGGRKAEGRALYVSGDMITIGHVASLVIGSQRLLDSVVVPMMCSVFQGIQPNFFELDRDGMGIRLMHRARVKPTPVLGMRCETWLDELSIRIEADQLAIECETKVITPLGAATNNSSGNYGVLMSEDADGNPTLSLEKLQGGFQVSKFQLSVEMQMFEKVAMIAGATLGVMSVLAPGPLLAGFCIGLAIVAAVSLLVLDIAKLVLKDIAPSFDGLFEMNLKPLRWTGLGVFEVTEVTLSDSLRLAGYFPPPETDETAKIAAP</sequence>
<organism evidence="5 6">
    <name type="scientific">Meridianimarinicoccus roseus</name>
    <dbReference type="NCBI Taxonomy" id="2072018"/>
    <lineage>
        <taxon>Bacteria</taxon>
        <taxon>Pseudomonadati</taxon>
        <taxon>Pseudomonadota</taxon>
        <taxon>Alphaproteobacteria</taxon>
        <taxon>Rhodobacterales</taxon>
        <taxon>Paracoccaceae</taxon>
        <taxon>Meridianimarinicoccus</taxon>
    </lineage>
</organism>
<keyword evidence="1" id="KW-0843">Virulence</keyword>
<dbReference type="Proteomes" id="UP000245680">
    <property type="component" value="Unassembled WGS sequence"/>
</dbReference>
<evidence type="ECO:0000256" key="1">
    <source>
        <dbReference type="ARBA" id="ARBA00023026"/>
    </source>
</evidence>
<name>A0A2V2LIZ1_9RHOB</name>
<reference evidence="5 6" key="1">
    <citation type="submission" date="2018-05" db="EMBL/GenBank/DDBJ databases">
        <title>Rhodobacteraceae gen. nov., sp. nov. isolated from sea water.</title>
        <authorList>
            <person name="Ren Y."/>
        </authorList>
    </citation>
    <scope>NUCLEOTIDE SEQUENCE [LARGE SCALE GENOMIC DNA]</scope>
    <source>
        <strain evidence="5 6">TG-679</strain>
    </source>
</reference>
<evidence type="ECO:0000256" key="3">
    <source>
        <dbReference type="SAM" id="Phobius"/>
    </source>
</evidence>
<dbReference type="Pfam" id="PF06597">
    <property type="entry name" value="Clostridium_P47"/>
    <property type="match status" value="1"/>
</dbReference>
<comment type="similarity">
    <text evidence="2">Belongs to the TULIP P47 family.</text>
</comment>
<accession>A0A2V2LIZ1</accession>